<reference evidence="12" key="1">
    <citation type="submission" date="2014-12" db="EMBL/GenBank/DDBJ databases">
        <title>Genome Sequence of Valsa Canker Pathogens Uncovers a Specific Adaption of Colonization on Woody Bark.</title>
        <authorList>
            <person name="Yin Z."/>
            <person name="Liu H."/>
            <person name="Gao X."/>
            <person name="Li Z."/>
            <person name="Song N."/>
            <person name="Ke X."/>
            <person name="Dai Q."/>
            <person name="Wu Y."/>
            <person name="Sun Y."/>
            <person name="Xu J.-R."/>
            <person name="Kang Z.K."/>
            <person name="Wang L."/>
            <person name="Huang L."/>
        </authorList>
    </citation>
    <scope>NUCLEOTIDE SEQUENCE [LARGE SCALE GENOMIC DNA]</scope>
    <source>
        <strain evidence="12">SXYL134</strain>
    </source>
</reference>
<feature type="compositionally biased region" description="Basic and acidic residues" evidence="8">
    <location>
        <begin position="634"/>
        <end position="645"/>
    </location>
</feature>
<name>A0A194VEF5_CYTMA</name>
<keyword evidence="12" id="KW-1185">Reference proteome</keyword>
<dbReference type="InterPro" id="IPR001192">
    <property type="entry name" value="PI-PLC_fam"/>
</dbReference>
<dbReference type="CDD" id="cd00275">
    <property type="entry name" value="C2_PLC_like"/>
    <property type="match status" value="1"/>
</dbReference>
<accession>A0A194VEF5</accession>
<dbReference type="InterPro" id="IPR000008">
    <property type="entry name" value="C2_dom"/>
</dbReference>
<gene>
    <name evidence="11" type="ORF">VP1G_09290</name>
</gene>
<keyword evidence="3 7" id="KW-0442">Lipid degradation</keyword>
<dbReference type="SUPFAM" id="SSF49562">
    <property type="entry name" value="C2 domain (Calcium/lipid-binding domain, CaLB)"/>
    <property type="match status" value="1"/>
</dbReference>
<evidence type="ECO:0000256" key="6">
    <source>
        <dbReference type="ARBA" id="ARBA00059664"/>
    </source>
</evidence>
<feature type="region of interest" description="Disordered" evidence="8">
    <location>
        <begin position="535"/>
        <end position="563"/>
    </location>
</feature>
<dbReference type="Gene3D" id="2.60.40.150">
    <property type="entry name" value="C2 domain"/>
    <property type="match status" value="1"/>
</dbReference>
<dbReference type="FunFam" id="3.20.20.190:FF:000039">
    <property type="entry name" value="Phosphoinositide phospholipase C"/>
    <property type="match status" value="1"/>
</dbReference>
<feature type="domain" description="PI-PLC Y-box" evidence="10">
    <location>
        <begin position="423"/>
        <end position="536"/>
    </location>
</feature>
<dbReference type="Pfam" id="PF00388">
    <property type="entry name" value="PI-PLC-X"/>
    <property type="match status" value="1"/>
</dbReference>
<dbReference type="CDD" id="cd08598">
    <property type="entry name" value="PI-PLC1c_yeast"/>
    <property type="match status" value="1"/>
</dbReference>
<feature type="compositionally biased region" description="Acidic residues" evidence="8">
    <location>
        <begin position="174"/>
        <end position="196"/>
    </location>
</feature>
<dbReference type="PROSITE" id="PS50004">
    <property type="entry name" value="C2"/>
    <property type="match status" value="1"/>
</dbReference>
<dbReference type="SUPFAM" id="SSF51695">
    <property type="entry name" value="PLC-like phosphodiesterases"/>
    <property type="match status" value="1"/>
</dbReference>
<dbReference type="GO" id="GO:0016042">
    <property type="term" value="P:lipid catabolic process"/>
    <property type="evidence" value="ECO:0007669"/>
    <property type="project" value="UniProtKB-KW"/>
</dbReference>
<feature type="compositionally biased region" description="Low complexity" evidence="8">
    <location>
        <begin position="258"/>
        <end position="270"/>
    </location>
</feature>
<dbReference type="SMART" id="SM00239">
    <property type="entry name" value="C2"/>
    <property type="match status" value="1"/>
</dbReference>
<dbReference type="PRINTS" id="PR00390">
    <property type="entry name" value="PHPHLIPASEC"/>
</dbReference>
<dbReference type="PROSITE" id="PS50008">
    <property type="entry name" value="PIPLC_Y_DOMAIN"/>
    <property type="match status" value="1"/>
</dbReference>
<comment type="function">
    <text evidence="6">The production of the second messenger molecules diacylglycerol (DAG) and inositol 1,4,5-trisphosphate (IP3) is mediated by activated phosphatidylinositol-specific phospholipase C enzymes.</text>
</comment>
<dbReference type="InterPro" id="IPR017946">
    <property type="entry name" value="PLC-like_Pdiesterase_TIM-brl"/>
</dbReference>
<dbReference type="OrthoDB" id="269822at2759"/>
<keyword evidence="4 7" id="KW-0443">Lipid metabolism</keyword>
<evidence type="ECO:0000256" key="8">
    <source>
        <dbReference type="SAM" id="MobiDB-lite"/>
    </source>
</evidence>
<evidence type="ECO:0000256" key="1">
    <source>
        <dbReference type="ARBA" id="ARBA00001195"/>
    </source>
</evidence>
<evidence type="ECO:0000256" key="7">
    <source>
        <dbReference type="RuleBase" id="RU361133"/>
    </source>
</evidence>
<dbReference type="Pfam" id="PF00387">
    <property type="entry name" value="PI-PLC-Y"/>
    <property type="match status" value="1"/>
</dbReference>
<proteinExistence type="predicted"/>
<keyword evidence="2 7" id="KW-0378">Hydrolase</keyword>
<evidence type="ECO:0000313" key="11">
    <source>
        <dbReference type="EMBL" id="KUI62161.1"/>
    </source>
</evidence>
<feature type="region of interest" description="Disordered" evidence="8">
    <location>
        <begin position="237"/>
        <end position="283"/>
    </location>
</feature>
<dbReference type="Pfam" id="PF23617">
    <property type="entry name" value="EF-hand_15"/>
    <property type="match status" value="1"/>
</dbReference>
<dbReference type="InterPro" id="IPR056584">
    <property type="entry name" value="EF-hand_15"/>
</dbReference>
<dbReference type="InterPro" id="IPR035892">
    <property type="entry name" value="C2_domain_sf"/>
</dbReference>
<feature type="domain" description="C2" evidence="9">
    <location>
        <begin position="553"/>
        <end position="708"/>
    </location>
</feature>
<sequence>MAEAHQASEVEASKLPPAKDAVHQAGGGVSGDEHHGHIKTIGSSVLPYLERIFNSHADDNKSWHTSQASTFIRCTQAGDPESLSEGLPPALVAKELLGFNDFLQYMTSDASNVVGPFKNEDQDLSYPLSSYFISSSHNTYLTGNQLYGDSSTDAYKNVLLRGCRCIEIDVWDGDDTDSDSDVDSDSDYSSSDLEDDDPRKAAKYAKRKERVEKAKKKLPKSVLSKLEKTSLGKKLDRYVEKKTELKSSSPSPTPPPAEAKTTPAGTTGAADNDKPASNISLQKKGPIIPPGLIEPRVLHGYTLTKDVSFRSVCTAIRDHAFAVTDLPLIVSLEVHASPQQQEIMVQIMEQVWKGLLVAPPDKDTYFLPPPSAFRRKILVKVKYAPPGEDTAAISDDDASAGQVAPEAAAKKKKKKPSKIIQALSALGIYTRAVSFKSLTQPEASMPTHVFSLSEKAVVEVHEKQAPELFDHNRKYLMRAYPSGLRIGSSNLDPSSFWRKGIQIVALNWQKWDEGMMLNEGMFAGSGGYVLKPPGYRHPKPVLPSSGAEDKARDKDNSHTQIQEHVQHRTLDLEIKVFAAQNIPLPLDTTSPKSFNPYVKVELHVEEAGERHGLKASGAKRVPSADSALEEEKEGEYKESTESVKGTCDPDYKGQLLEFKTVPGVVEELSFVRFIVRDDEMFRRDDLAAWACVRLDRLRLGYRFVHLMDAKGQETDGVLLVKVMKRVY</sequence>
<feature type="region of interest" description="Disordered" evidence="8">
    <location>
        <begin position="1"/>
        <end position="36"/>
    </location>
</feature>
<dbReference type="InterPro" id="IPR001711">
    <property type="entry name" value="PLipase_C_Pinositol-sp_Y"/>
</dbReference>
<dbReference type="STRING" id="694573.A0A194VEF5"/>
<dbReference type="EC" id="3.1.4.11" evidence="7"/>
<evidence type="ECO:0000256" key="5">
    <source>
        <dbReference type="ARBA" id="ARBA00023224"/>
    </source>
</evidence>
<dbReference type="Proteomes" id="UP000078576">
    <property type="component" value="Unassembled WGS sequence"/>
</dbReference>
<dbReference type="SMART" id="SM00149">
    <property type="entry name" value="PLCYc"/>
    <property type="match status" value="1"/>
</dbReference>
<dbReference type="GO" id="GO:0051209">
    <property type="term" value="P:release of sequestered calcium ion into cytosol"/>
    <property type="evidence" value="ECO:0007669"/>
    <property type="project" value="TreeGrafter"/>
</dbReference>
<dbReference type="PANTHER" id="PTHR10336:SF82">
    <property type="entry name" value="PHOSPHOINOSITIDE PHOSPHOLIPASE C"/>
    <property type="match status" value="1"/>
</dbReference>
<feature type="compositionally biased region" description="Basic and acidic residues" evidence="8">
    <location>
        <begin position="547"/>
        <end position="557"/>
    </location>
</feature>
<evidence type="ECO:0000256" key="2">
    <source>
        <dbReference type="ARBA" id="ARBA00022801"/>
    </source>
</evidence>
<feature type="compositionally biased region" description="Basic and acidic residues" evidence="8">
    <location>
        <begin position="1"/>
        <end position="12"/>
    </location>
</feature>
<feature type="region of interest" description="Disordered" evidence="8">
    <location>
        <begin position="609"/>
        <end position="645"/>
    </location>
</feature>
<dbReference type="SMART" id="SM00148">
    <property type="entry name" value="PLCXc"/>
    <property type="match status" value="1"/>
</dbReference>
<evidence type="ECO:0000313" key="12">
    <source>
        <dbReference type="Proteomes" id="UP000078576"/>
    </source>
</evidence>
<dbReference type="PROSITE" id="PS50007">
    <property type="entry name" value="PIPLC_X_DOMAIN"/>
    <property type="match status" value="1"/>
</dbReference>
<organism evidence="11 12">
    <name type="scientific">Cytospora mali</name>
    <name type="common">Apple Valsa canker fungus</name>
    <name type="synonym">Valsa mali</name>
    <dbReference type="NCBI Taxonomy" id="578113"/>
    <lineage>
        <taxon>Eukaryota</taxon>
        <taxon>Fungi</taxon>
        <taxon>Dikarya</taxon>
        <taxon>Ascomycota</taxon>
        <taxon>Pezizomycotina</taxon>
        <taxon>Sordariomycetes</taxon>
        <taxon>Sordariomycetidae</taxon>
        <taxon>Diaporthales</taxon>
        <taxon>Cytosporaceae</taxon>
        <taxon>Cytospora</taxon>
    </lineage>
</organism>
<dbReference type="InterPro" id="IPR000909">
    <property type="entry name" value="PLipase_C_PInositol-sp_X_dom"/>
</dbReference>
<evidence type="ECO:0000259" key="9">
    <source>
        <dbReference type="PROSITE" id="PS50004"/>
    </source>
</evidence>
<dbReference type="FunFam" id="3.20.20.190:FF:000060">
    <property type="entry name" value="Phosphoinositide phospholipase C"/>
    <property type="match status" value="1"/>
</dbReference>
<evidence type="ECO:0000259" key="10">
    <source>
        <dbReference type="PROSITE" id="PS50008"/>
    </source>
</evidence>
<evidence type="ECO:0000256" key="4">
    <source>
        <dbReference type="ARBA" id="ARBA00023098"/>
    </source>
</evidence>
<dbReference type="AlphaFoldDB" id="A0A194VEF5"/>
<feature type="compositionally biased region" description="Basic residues" evidence="8">
    <location>
        <begin position="201"/>
        <end position="219"/>
    </location>
</feature>
<dbReference type="Pfam" id="PF00168">
    <property type="entry name" value="C2"/>
    <property type="match status" value="1"/>
</dbReference>
<dbReference type="EMBL" id="KN714801">
    <property type="protein sequence ID" value="KUI62161.1"/>
    <property type="molecule type" value="Genomic_DNA"/>
</dbReference>
<dbReference type="GO" id="GO:0004435">
    <property type="term" value="F:phosphatidylinositol-4,5-bisphosphate phospholipase C activity"/>
    <property type="evidence" value="ECO:0007669"/>
    <property type="project" value="UniProtKB-EC"/>
</dbReference>
<protein>
    <recommendedName>
        <fullName evidence="7">Phosphoinositide phospholipase C</fullName>
        <ecNumber evidence="7">3.1.4.11</ecNumber>
    </recommendedName>
</protein>
<keyword evidence="5" id="KW-0807">Transducer</keyword>
<dbReference type="Gene3D" id="3.20.20.190">
    <property type="entry name" value="Phosphatidylinositol (PI) phosphodiesterase"/>
    <property type="match status" value="2"/>
</dbReference>
<dbReference type="GO" id="GO:0048015">
    <property type="term" value="P:phosphatidylinositol-mediated signaling"/>
    <property type="evidence" value="ECO:0007669"/>
    <property type="project" value="TreeGrafter"/>
</dbReference>
<evidence type="ECO:0000256" key="3">
    <source>
        <dbReference type="ARBA" id="ARBA00022963"/>
    </source>
</evidence>
<comment type="catalytic activity">
    <reaction evidence="1 7">
        <text>a 1,2-diacyl-sn-glycero-3-phospho-(1D-myo-inositol-4,5-bisphosphate) + H2O = 1D-myo-inositol 1,4,5-trisphosphate + a 1,2-diacyl-sn-glycerol + H(+)</text>
        <dbReference type="Rhea" id="RHEA:33179"/>
        <dbReference type="ChEBI" id="CHEBI:15377"/>
        <dbReference type="ChEBI" id="CHEBI:15378"/>
        <dbReference type="ChEBI" id="CHEBI:17815"/>
        <dbReference type="ChEBI" id="CHEBI:58456"/>
        <dbReference type="ChEBI" id="CHEBI:203600"/>
        <dbReference type="EC" id="3.1.4.11"/>
    </reaction>
</comment>
<feature type="region of interest" description="Disordered" evidence="8">
    <location>
        <begin position="174"/>
        <end position="219"/>
    </location>
</feature>
<dbReference type="PANTHER" id="PTHR10336">
    <property type="entry name" value="PHOSPHOINOSITIDE-SPECIFIC PHOSPHOLIPASE C FAMILY PROTEIN"/>
    <property type="match status" value="1"/>
</dbReference>